<dbReference type="OrthoDB" id="941675at2759"/>
<evidence type="ECO:0000313" key="3">
    <source>
        <dbReference type="Proteomes" id="UP000593573"/>
    </source>
</evidence>
<organism evidence="2 3">
    <name type="scientific">Gossypium klotzschianum</name>
    <dbReference type="NCBI Taxonomy" id="34286"/>
    <lineage>
        <taxon>Eukaryota</taxon>
        <taxon>Viridiplantae</taxon>
        <taxon>Streptophyta</taxon>
        <taxon>Embryophyta</taxon>
        <taxon>Tracheophyta</taxon>
        <taxon>Spermatophyta</taxon>
        <taxon>Magnoliopsida</taxon>
        <taxon>eudicotyledons</taxon>
        <taxon>Gunneridae</taxon>
        <taxon>Pentapetalae</taxon>
        <taxon>rosids</taxon>
        <taxon>malvids</taxon>
        <taxon>Malvales</taxon>
        <taxon>Malvaceae</taxon>
        <taxon>Malvoideae</taxon>
        <taxon>Gossypium</taxon>
    </lineage>
</organism>
<dbReference type="AlphaFoldDB" id="A0A7J8W3K3"/>
<comment type="caution">
    <text evidence="2">The sequence shown here is derived from an EMBL/GenBank/DDBJ whole genome shotgun (WGS) entry which is preliminary data.</text>
</comment>
<keyword evidence="3" id="KW-1185">Reference proteome</keyword>
<evidence type="ECO:0000256" key="1">
    <source>
        <dbReference type="SAM" id="MobiDB-lite"/>
    </source>
</evidence>
<accession>A0A7J8W3K3</accession>
<dbReference type="EMBL" id="JABFAB010146221">
    <property type="protein sequence ID" value="MBA0669606.1"/>
    <property type="molecule type" value="Genomic_DNA"/>
</dbReference>
<reference evidence="2 3" key="1">
    <citation type="journal article" date="2019" name="Genome Biol. Evol.">
        <title>Insights into the evolution of the New World diploid cottons (Gossypium, subgenus Houzingenia) based on genome sequencing.</title>
        <authorList>
            <person name="Grover C.E."/>
            <person name="Arick M.A. 2nd"/>
            <person name="Thrash A."/>
            <person name="Conover J.L."/>
            <person name="Sanders W.S."/>
            <person name="Peterson D.G."/>
            <person name="Frelichowski J.E."/>
            <person name="Scheffler J.A."/>
            <person name="Scheffler B.E."/>
            <person name="Wendel J.F."/>
        </authorList>
    </citation>
    <scope>NUCLEOTIDE SEQUENCE [LARGE SCALE GENOMIC DNA]</scope>
    <source>
        <strain evidence="2">57</strain>
        <tissue evidence="2">Leaf</tissue>
    </source>
</reference>
<name>A0A7J8W3K3_9ROSI</name>
<sequence length="143" mass="17043">MLGERKWGCRPRWRWEKLRSIFLRRQRNKNRADTQTDKSMGIDDTWMLNKDKWTKKPFNAQLSVSDTNAVSSNSLESSKNKEPIGEGVFGENFDTVKELKTWVKKEMPTRQAIWYQSHDIEEAKSKHWAISDIHAWKQQHPRQ</sequence>
<evidence type="ECO:0000313" key="2">
    <source>
        <dbReference type="EMBL" id="MBA0669606.1"/>
    </source>
</evidence>
<gene>
    <name evidence="2" type="ORF">Goklo_024436</name>
</gene>
<protein>
    <submittedName>
        <fullName evidence="2">Uncharacterized protein</fullName>
    </submittedName>
</protein>
<feature type="region of interest" description="Disordered" evidence="1">
    <location>
        <begin position="67"/>
        <end position="87"/>
    </location>
</feature>
<dbReference type="Proteomes" id="UP000593573">
    <property type="component" value="Unassembled WGS sequence"/>
</dbReference>
<proteinExistence type="predicted"/>